<dbReference type="SUPFAM" id="SSF51197">
    <property type="entry name" value="Clavaminate synthase-like"/>
    <property type="match status" value="1"/>
</dbReference>
<keyword evidence="3" id="KW-1185">Reference proteome</keyword>
<evidence type="ECO:0000313" key="2">
    <source>
        <dbReference type="EMBL" id="MEL1252032.1"/>
    </source>
</evidence>
<protein>
    <submittedName>
        <fullName evidence="2">DUF1971 domain-containing protein</fullName>
    </submittedName>
</protein>
<dbReference type="Proteomes" id="UP001497045">
    <property type="component" value="Unassembled WGS sequence"/>
</dbReference>
<organism evidence="2 3">
    <name type="scientific">Aurantiacibacter gilvus</name>
    <dbReference type="NCBI Taxonomy" id="3139141"/>
    <lineage>
        <taxon>Bacteria</taxon>
        <taxon>Pseudomonadati</taxon>
        <taxon>Pseudomonadota</taxon>
        <taxon>Alphaproteobacteria</taxon>
        <taxon>Sphingomonadales</taxon>
        <taxon>Erythrobacteraceae</taxon>
        <taxon>Aurantiacibacter</taxon>
    </lineage>
</organism>
<reference evidence="2 3" key="1">
    <citation type="submission" date="2024-04" db="EMBL/GenBank/DDBJ databases">
        <title>Aurantiacibacter sp. DGU6 16S ribosomal RNA gene Genome sequencing and assembly.</title>
        <authorList>
            <person name="Park S."/>
        </authorList>
    </citation>
    <scope>NUCLEOTIDE SEQUENCE [LARGE SCALE GENOMIC DNA]</scope>
    <source>
        <strain evidence="2 3">DGU6</strain>
    </source>
</reference>
<dbReference type="InterPro" id="IPR014710">
    <property type="entry name" value="RmlC-like_jellyroll"/>
</dbReference>
<dbReference type="InterPro" id="IPR015392">
    <property type="entry name" value="TehB/YeaR-like_dom"/>
</dbReference>
<feature type="domain" description="TehB/YeaR-like" evidence="1">
    <location>
        <begin position="23"/>
        <end position="96"/>
    </location>
</feature>
<dbReference type="Pfam" id="PF09313">
    <property type="entry name" value="TehB-like"/>
    <property type="match status" value="1"/>
</dbReference>
<dbReference type="RefSeq" id="WP_341674568.1">
    <property type="nucleotide sequence ID" value="NZ_JBBYHV010000002.1"/>
</dbReference>
<accession>A0ABU9IHZ0</accession>
<sequence>MNAISAGQRFAAPEAARAYRSIGPFDADSLPAGLLREHRLKQGTWARLTVLWGRIGFAWDDGESDGEVIVLQANDTIDVPPVIPHHLESQGEEFRLAIEFLAE</sequence>
<dbReference type="Gene3D" id="2.60.120.10">
    <property type="entry name" value="Jelly Rolls"/>
    <property type="match status" value="1"/>
</dbReference>
<comment type="caution">
    <text evidence="2">The sequence shown here is derived from an EMBL/GenBank/DDBJ whole genome shotgun (WGS) entry which is preliminary data.</text>
</comment>
<evidence type="ECO:0000259" key="1">
    <source>
        <dbReference type="Pfam" id="PF09313"/>
    </source>
</evidence>
<proteinExistence type="predicted"/>
<name>A0ABU9IHZ0_9SPHN</name>
<dbReference type="EMBL" id="JBBYHV010000002">
    <property type="protein sequence ID" value="MEL1252032.1"/>
    <property type="molecule type" value="Genomic_DNA"/>
</dbReference>
<evidence type="ECO:0000313" key="3">
    <source>
        <dbReference type="Proteomes" id="UP001497045"/>
    </source>
</evidence>
<gene>
    <name evidence="2" type="ORF">AAEO60_15250</name>
</gene>